<dbReference type="HOGENOM" id="CLU_016843_0_0_0"/>
<dbReference type="Proteomes" id="UP000001029">
    <property type="component" value="Chromosome"/>
</dbReference>
<dbReference type="STRING" id="445932.Emin_1120"/>
<keyword evidence="2" id="KW-0732">Signal</keyword>
<evidence type="ECO:0008006" key="5">
    <source>
        <dbReference type="Google" id="ProtNLM"/>
    </source>
</evidence>
<gene>
    <name evidence="3" type="ordered locus">Emin_1120</name>
</gene>
<dbReference type="RefSeq" id="WP_012415287.1">
    <property type="nucleotide sequence ID" value="NC_010644.1"/>
</dbReference>
<reference evidence="3 4" key="1">
    <citation type="journal article" date="2009" name="Appl. Environ. Microbiol.">
        <title>Genomic analysis of 'Elusimicrobium minutum,' the first cultivated representative of the phylum 'Elusimicrobia' (formerly termite group 1).</title>
        <authorList>
            <person name="Herlemann D.P.R."/>
            <person name="Geissinger O."/>
            <person name="Ikeda-Ohtsubo W."/>
            <person name="Kunin V."/>
            <person name="Sun H."/>
            <person name="Lapidus A."/>
            <person name="Hugenholtz P."/>
            <person name="Brune A."/>
        </authorList>
    </citation>
    <scope>NUCLEOTIDE SEQUENCE [LARGE SCALE GENOMIC DNA]</scope>
    <source>
        <strain evidence="3 4">Pei191</strain>
    </source>
</reference>
<dbReference type="AlphaFoldDB" id="B2KDS6"/>
<keyword evidence="4" id="KW-1185">Reference proteome</keyword>
<accession>B2KDS6</accession>
<dbReference type="PANTHER" id="PTHR40940">
    <property type="entry name" value="PROTEIN BATD-RELATED"/>
    <property type="match status" value="1"/>
</dbReference>
<dbReference type="OrthoDB" id="226310at2"/>
<evidence type="ECO:0000256" key="2">
    <source>
        <dbReference type="SAM" id="SignalP"/>
    </source>
</evidence>
<dbReference type="PANTHER" id="PTHR40940:SF2">
    <property type="entry name" value="BATD"/>
    <property type="match status" value="1"/>
</dbReference>
<name>B2KDS6_ELUMP</name>
<dbReference type="InterPro" id="IPR025738">
    <property type="entry name" value="BatD"/>
</dbReference>
<dbReference type="KEGG" id="emi:Emin_1120"/>
<sequence length="601" mass="65117">MRIKFLLPAVLMFFCVFANAQIRVAASVNETVMEVGEEYYLTITVTGPPNDTFAPALPSMPNFNVYYGGLNIASAVDESGSYVPELHYNYRIIPRFPGKAEIGPVKIEYLGKEYTSEPININVYRTGEAAGKEPPKQAETKKAASSRPVVPRVSGQEKSAPDIPKQQSYDDVFLLAKTDKKEAYVGEQITLTTTFYSSYSLEGSSLYYAPAIEGFTKEEMDGDVGKTMLAGQEYLYNTVETALFGVSPGIGTVGPSRVEYTASKSRGMPKLDSLLGRILEPGSVKSVPLEIGIKPLPMQGRDKTFTGAVGEKYSITASLDRDNIEVGEAATLTLTVRGVGNLKMVSPPLIPEIEGFKSYEAAGNSNVAPVKGVVQGMKTFKTVLVATAPGEFTVPSIAFSFFSPTNEKYVKVNSEPLKIKVIPSTGGVDNVISYGGAAQGPSAKAYLTDINYIKQNAWVNKFNLLLFFNDLGRFNLIPVLIGAIILFIKMLSKSGLLDNPVIKAKAAVKGANDVETLSLAVTRFVKDKTGFSMGSMTTKNLVAALSSKYNVSALTLQTLEDVLNQLNAFRFAPAGTVNALEFDNVKQKTLQVLKNLEREIK</sequence>
<dbReference type="Pfam" id="PF13584">
    <property type="entry name" value="BatD"/>
    <property type="match status" value="2"/>
</dbReference>
<feature type="chain" id="PRO_5002779832" description="Protein BatD" evidence="2">
    <location>
        <begin position="21"/>
        <end position="601"/>
    </location>
</feature>
<evidence type="ECO:0000313" key="4">
    <source>
        <dbReference type="Proteomes" id="UP000001029"/>
    </source>
</evidence>
<evidence type="ECO:0000256" key="1">
    <source>
        <dbReference type="SAM" id="MobiDB-lite"/>
    </source>
</evidence>
<evidence type="ECO:0000313" key="3">
    <source>
        <dbReference type="EMBL" id="ACC98672.1"/>
    </source>
</evidence>
<dbReference type="EMBL" id="CP001055">
    <property type="protein sequence ID" value="ACC98672.1"/>
    <property type="molecule type" value="Genomic_DNA"/>
</dbReference>
<proteinExistence type="predicted"/>
<protein>
    <recommendedName>
        <fullName evidence="5">Protein BatD</fullName>
    </recommendedName>
</protein>
<organism evidence="3 4">
    <name type="scientific">Elusimicrobium minutum (strain Pei191)</name>
    <dbReference type="NCBI Taxonomy" id="445932"/>
    <lineage>
        <taxon>Bacteria</taxon>
        <taxon>Pseudomonadati</taxon>
        <taxon>Elusimicrobiota</taxon>
        <taxon>Elusimicrobia</taxon>
        <taxon>Elusimicrobiales</taxon>
        <taxon>Elusimicrobiaceae</taxon>
        <taxon>Elusimicrobium</taxon>
    </lineage>
</organism>
<feature type="region of interest" description="Disordered" evidence="1">
    <location>
        <begin position="127"/>
        <end position="163"/>
    </location>
</feature>
<feature type="signal peptide" evidence="2">
    <location>
        <begin position="1"/>
        <end position="20"/>
    </location>
</feature>
<feature type="compositionally biased region" description="Basic and acidic residues" evidence="1">
    <location>
        <begin position="130"/>
        <end position="142"/>
    </location>
</feature>